<protein>
    <submittedName>
        <fullName evidence="2">Uncharacterized protein</fullName>
    </submittedName>
</protein>
<organism evidence="2 3">
    <name type="scientific">Dorcoceras hygrometricum</name>
    <dbReference type="NCBI Taxonomy" id="472368"/>
    <lineage>
        <taxon>Eukaryota</taxon>
        <taxon>Viridiplantae</taxon>
        <taxon>Streptophyta</taxon>
        <taxon>Embryophyta</taxon>
        <taxon>Tracheophyta</taxon>
        <taxon>Spermatophyta</taxon>
        <taxon>Magnoliopsida</taxon>
        <taxon>eudicotyledons</taxon>
        <taxon>Gunneridae</taxon>
        <taxon>Pentapetalae</taxon>
        <taxon>asterids</taxon>
        <taxon>lamiids</taxon>
        <taxon>Lamiales</taxon>
        <taxon>Gesneriaceae</taxon>
        <taxon>Didymocarpoideae</taxon>
        <taxon>Trichosporeae</taxon>
        <taxon>Loxocarpinae</taxon>
        <taxon>Dorcoceras</taxon>
    </lineage>
</organism>
<dbReference type="AlphaFoldDB" id="A0A2Z7B5B1"/>
<keyword evidence="3" id="KW-1185">Reference proteome</keyword>
<feature type="region of interest" description="Disordered" evidence="1">
    <location>
        <begin position="1"/>
        <end position="30"/>
    </location>
</feature>
<dbReference type="EMBL" id="KV009709">
    <property type="protein sequence ID" value="KZV29023.1"/>
    <property type="molecule type" value="Genomic_DNA"/>
</dbReference>
<reference evidence="2 3" key="1">
    <citation type="journal article" date="2015" name="Proc. Natl. Acad. Sci. U.S.A.">
        <title>The resurrection genome of Boea hygrometrica: A blueprint for survival of dehydration.</title>
        <authorList>
            <person name="Xiao L."/>
            <person name="Yang G."/>
            <person name="Zhang L."/>
            <person name="Yang X."/>
            <person name="Zhao S."/>
            <person name="Ji Z."/>
            <person name="Zhou Q."/>
            <person name="Hu M."/>
            <person name="Wang Y."/>
            <person name="Chen M."/>
            <person name="Xu Y."/>
            <person name="Jin H."/>
            <person name="Xiao X."/>
            <person name="Hu G."/>
            <person name="Bao F."/>
            <person name="Hu Y."/>
            <person name="Wan P."/>
            <person name="Li L."/>
            <person name="Deng X."/>
            <person name="Kuang T."/>
            <person name="Xiang C."/>
            <person name="Zhu J.K."/>
            <person name="Oliver M.J."/>
            <person name="He Y."/>
        </authorList>
    </citation>
    <scope>NUCLEOTIDE SEQUENCE [LARGE SCALE GENOMIC DNA]</scope>
    <source>
        <strain evidence="3">cv. XS01</strain>
    </source>
</reference>
<name>A0A2Z7B5B1_9LAMI</name>
<accession>A0A2Z7B5B1</accession>
<evidence type="ECO:0000313" key="2">
    <source>
        <dbReference type="EMBL" id="KZV29023.1"/>
    </source>
</evidence>
<sequence>MRHRASIVGRTASTSGASMQRRRAAAGRPPSRRVAIIERPPRAVEVPDVQPRCATSAHVSRDQRRSTAQRVAHLCTTSQQQWRNLAANSRPAGAASARRGAAMRGGAVAFFEEFSFDFDLKFEIQI</sequence>
<evidence type="ECO:0000313" key="3">
    <source>
        <dbReference type="Proteomes" id="UP000250235"/>
    </source>
</evidence>
<evidence type="ECO:0000256" key="1">
    <source>
        <dbReference type="SAM" id="MobiDB-lite"/>
    </source>
</evidence>
<gene>
    <name evidence="2" type="ORF">F511_06424</name>
</gene>
<dbReference type="Proteomes" id="UP000250235">
    <property type="component" value="Unassembled WGS sequence"/>
</dbReference>
<proteinExistence type="predicted"/>